<sequence length="324" mass="36422">MRKTMVSILLILVVFSSACIEDVENTDASGTSAPSGSANPTYPLTEVPYGVIELDTLAEYGNVTVVRATYGYVIFRDDTKVFLNVSEAYFFPWGFVVVETVPEVRGIPIVNVRIGRTYEEDSRNITAMVGVTRIEAYDYTGHLLWVHEPQPPYIWEITRTDDGGEGYEKGVSYPRILISNSSEYLFIAELPRSFGNMVSLPVSAGDVCNYLYVYGGNGLVERFNFSSSGRYRVNNEFLLSAGNYTVFGFQMPYEDGSPNYGEVLLFNGSEVIFRRRFDRDPECLCDVIHGWARIYPGGCVYFGLLEGTGFYCRGTFRYIKKENG</sequence>
<reference evidence="1 2" key="1">
    <citation type="journal article" date="2012" name="J. Bacteriol.">
        <title>Complete Genome Sequence of the Hyperthermophilic Archaeon Thermococcus sp. Strain CL1, Isolated from a Paralvinella sp. Polychaete Worm Collected from a Hydrothermal Vent.</title>
        <authorList>
            <person name="Jung J.H."/>
            <person name="Holden J.F."/>
            <person name="Seo D.H."/>
            <person name="Park K.H."/>
            <person name="Shin H."/>
            <person name="Ryu S."/>
            <person name="Lee J.H."/>
            <person name="Park C.S."/>
        </authorList>
    </citation>
    <scope>NUCLEOTIDE SEQUENCE [LARGE SCALE GENOMIC DNA]</scope>
    <source>
        <strain evidence="2">DSM 27260 / KACC 17922 / CL1</strain>
    </source>
</reference>
<dbReference type="HOGENOM" id="CLU_904947_0_0_2"/>
<dbReference type="AlphaFoldDB" id="I3ZST7"/>
<gene>
    <name evidence="1" type="ORF">CL1_0564</name>
</gene>
<dbReference type="GeneID" id="13038249"/>
<dbReference type="EMBL" id="CP003651">
    <property type="protein sequence ID" value="AFL94771.1"/>
    <property type="molecule type" value="Genomic_DNA"/>
</dbReference>
<dbReference type="RefSeq" id="WP_014788410.1">
    <property type="nucleotide sequence ID" value="NC_018015.1"/>
</dbReference>
<keyword evidence="2" id="KW-1185">Reference proteome</keyword>
<accession>I3ZST7</accession>
<organism evidence="1 2">
    <name type="scientific">Thermococcus cleftensis (strain DSM 27260 / KACC 17922 / CL1)</name>
    <dbReference type="NCBI Taxonomy" id="163003"/>
    <lineage>
        <taxon>Archaea</taxon>
        <taxon>Methanobacteriati</taxon>
        <taxon>Methanobacteriota</taxon>
        <taxon>Thermococci</taxon>
        <taxon>Thermococcales</taxon>
        <taxon>Thermococcaceae</taxon>
        <taxon>Thermococcus</taxon>
    </lineage>
</organism>
<dbReference type="PROSITE" id="PS51257">
    <property type="entry name" value="PROKAR_LIPOPROTEIN"/>
    <property type="match status" value="1"/>
</dbReference>
<dbReference type="Proteomes" id="UP000006064">
    <property type="component" value="Chromosome"/>
</dbReference>
<dbReference type="KEGG" id="thm:CL1_0564"/>
<evidence type="ECO:0000313" key="1">
    <source>
        <dbReference type="EMBL" id="AFL94771.1"/>
    </source>
</evidence>
<protein>
    <submittedName>
        <fullName evidence="1">Uncharacterized protein</fullName>
    </submittedName>
</protein>
<name>I3ZST7_THECF</name>
<evidence type="ECO:0000313" key="2">
    <source>
        <dbReference type="Proteomes" id="UP000006064"/>
    </source>
</evidence>
<proteinExistence type="predicted"/>
<dbReference type="STRING" id="163003.CL1_0564"/>
<dbReference type="OrthoDB" id="88510at2157"/>